<dbReference type="AlphaFoldDB" id="A0A6S7H477"/>
<protein>
    <submittedName>
        <fullName evidence="7">Sodium-dependent neutral amino acid transporter B(0)AT1-like isoform X2</fullName>
    </submittedName>
</protein>
<keyword evidence="8" id="KW-1185">Reference proteome</keyword>
<dbReference type="EMBL" id="CACRXK020003590">
    <property type="protein sequence ID" value="CAB3999444.1"/>
    <property type="molecule type" value="Genomic_DNA"/>
</dbReference>
<dbReference type="InterPro" id="IPR037272">
    <property type="entry name" value="SNS_sf"/>
</dbReference>
<evidence type="ECO:0000256" key="5">
    <source>
        <dbReference type="ARBA" id="ARBA00023136"/>
    </source>
</evidence>
<feature type="binding site" evidence="6">
    <location>
        <position position="27"/>
    </location>
    <ligand>
        <name>Na(+)</name>
        <dbReference type="ChEBI" id="CHEBI:29101"/>
        <label>1</label>
    </ligand>
</feature>
<dbReference type="Pfam" id="PF00209">
    <property type="entry name" value="SNF"/>
    <property type="match status" value="1"/>
</dbReference>
<dbReference type="InterPro" id="IPR000175">
    <property type="entry name" value="Na/ntran_symport"/>
</dbReference>
<accession>A0A6S7H477</accession>
<keyword evidence="4" id="KW-1133">Transmembrane helix</keyword>
<sequence>MTFSDALLQLDVPQLWSALFFFMLILLGIDSEFGTLEALTGPIMDLGLFPKTWRRELCAGIIVFVLLLIGLCMVAGNGFYVFQIFDDNCATIPLLVIAFFECIGVAWIYGNNKFADDIEDMTGKRPWIGWMICWKYISPLALFIVLVATFVDLSKTSAAYGVFVGCAQ</sequence>
<keyword evidence="6" id="KW-0479">Metal-binding</keyword>
<dbReference type="PANTHER" id="PTHR11616:SF182">
    <property type="entry name" value="TRANSPORTER"/>
    <property type="match status" value="1"/>
</dbReference>
<name>A0A6S7H477_PARCT</name>
<feature type="non-terminal residue" evidence="7">
    <location>
        <position position="168"/>
    </location>
</feature>
<evidence type="ECO:0000256" key="6">
    <source>
        <dbReference type="PIRSR" id="PIRSR600175-1"/>
    </source>
</evidence>
<keyword evidence="5" id="KW-0472">Membrane</keyword>
<dbReference type="PRINTS" id="PR00176">
    <property type="entry name" value="NANEUSMPORT"/>
</dbReference>
<reference evidence="7" key="1">
    <citation type="submission" date="2020-04" db="EMBL/GenBank/DDBJ databases">
        <authorList>
            <person name="Alioto T."/>
            <person name="Alioto T."/>
            <person name="Gomez Garrido J."/>
        </authorList>
    </citation>
    <scope>NUCLEOTIDE SEQUENCE</scope>
    <source>
        <strain evidence="7">A484AB</strain>
    </source>
</reference>
<dbReference type="GO" id="GO:0035725">
    <property type="term" value="P:sodium ion transmembrane transport"/>
    <property type="evidence" value="ECO:0007669"/>
    <property type="project" value="TreeGrafter"/>
</dbReference>
<evidence type="ECO:0000313" key="8">
    <source>
        <dbReference type="Proteomes" id="UP001152795"/>
    </source>
</evidence>
<dbReference type="GO" id="GO:0006865">
    <property type="term" value="P:amino acid transport"/>
    <property type="evidence" value="ECO:0007669"/>
    <property type="project" value="TreeGrafter"/>
</dbReference>
<comment type="subcellular location">
    <subcellularLocation>
        <location evidence="1">Membrane</location>
        <topology evidence="1">Multi-pass membrane protein</topology>
    </subcellularLocation>
</comment>
<organism evidence="7 8">
    <name type="scientific">Paramuricea clavata</name>
    <name type="common">Red gorgonian</name>
    <name type="synonym">Violescent sea-whip</name>
    <dbReference type="NCBI Taxonomy" id="317549"/>
    <lineage>
        <taxon>Eukaryota</taxon>
        <taxon>Metazoa</taxon>
        <taxon>Cnidaria</taxon>
        <taxon>Anthozoa</taxon>
        <taxon>Octocorallia</taxon>
        <taxon>Malacalcyonacea</taxon>
        <taxon>Plexauridae</taxon>
        <taxon>Paramuricea</taxon>
    </lineage>
</organism>
<keyword evidence="6" id="KW-0915">Sodium</keyword>
<dbReference type="OrthoDB" id="6581954at2759"/>
<keyword evidence="3" id="KW-0812">Transmembrane</keyword>
<evidence type="ECO:0000256" key="3">
    <source>
        <dbReference type="ARBA" id="ARBA00022692"/>
    </source>
</evidence>
<dbReference type="GO" id="GO:0046872">
    <property type="term" value="F:metal ion binding"/>
    <property type="evidence" value="ECO:0007669"/>
    <property type="project" value="UniProtKB-KW"/>
</dbReference>
<evidence type="ECO:0000256" key="2">
    <source>
        <dbReference type="ARBA" id="ARBA00022448"/>
    </source>
</evidence>
<comment type="caution">
    <text evidence="7">The sequence shown here is derived from an EMBL/GenBank/DDBJ whole genome shotgun (WGS) entry which is preliminary data.</text>
</comment>
<evidence type="ECO:0000256" key="4">
    <source>
        <dbReference type="ARBA" id="ARBA00022989"/>
    </source>
</evidence>
<feature type="binding site" evidence="6">
    <location>
        <position position="30"/>
    </location>
    <ligand>
        <name>Na(+)</name>
        <dbReference type="ChEBI" id="CHEBI:29101"/>
        <label>1</label>
    </ligand>
</feature>
<dbReference type="PANTHER" id="PTHR11616">
    <property type="entry name" value="SODIUM/CHLORIDE DEPENDENT TRANSPORTER"/>
    <property type="match status" value="1"/>
</dbReference>
<keyword evidence="2" id="KW-0813">Transport</keyword>
<gene>
    <name evidence="7" type="ORF">PACLA_8A089512</name>
</gene>
<dbReference type="GO" id="GO:0005886">
    <property type="term" value="C:plasma membrane"/>
    <property type="evidence" value="ECO:0007669"/>
    <property type="project" value="TreeGrafter"/>
</dbReference>
<evidence type="ECO:0000256" key="1">
    <source>
        <dbReference type="ARBA" id="ARBA00004141"/>
    </source>
</evidence>
<proteinExistence type="predicted"/>
<dbReference type="PROSITE" id="PS50267">
    <property type="entry name" value="NA_NEUROTRAN_SYMP_3"/>
    <property type="match status" value="1"/>
</dbReference>
<evidence type="ECO:0000313" key="7">
    <source>
        <dbReference type="EMBL" id="CAB3999444.1"/>
    </source>
</evidence>
<dbReference type="Proteomes" id="UP001152795">
    <property type="component" value="Unassembled WGS sequence"/>
</dbReference>
<dbReference type="SUPFAM" id="SSF161070">
    <property type="entry name" value="SNF-like"/>
    <property type="match status" value="1"/>
</dbReference>
<feature type="binding site" evidence="6">
    <location>
        <position position="31"/>
    </location>
    <ligand>
        <name>Na(+)</name>
        <dbReference type="ChEBI" id="CHEBI:29101"/>
        <label>1</label>
    </ligand>
</feature>